<evidence type="ECO:0000256" key="3">
    <source>
        <dbReference type="SAM" id="SignalP"/>
    </source>
</evidence>
<accession>A0AAN9FUC0</accession>
<dbReference type="EMBL" id="JAXCGZ010000118">
    <property type="protein sequence ID" value="KAK7086659.1"/>
    <property type="molecule type" value="Genomic_DNA"/>
</dbReference>
<feature type="compositionally biased region" description="Basic and acidic residues" evidence="1">
    <location>
        <begin position="400"/>
        <end position="415"/>
    </location>
</feature>
<feature type="region of interest" description="Disordered" evidence="1">
    <location>
        <begin position="364"/>
        <end position="415"/>
    </location>
</feature>
<evidence type="ECO:0000313" key="5">
    <source>
        <dbReference type="Proteomes" id="UP001381693"/>
    </source>
</evidence>
<proteinExistence type="predicted"/>
<evidence type="ECO:0000313" key="4">
    <source>
        <dbReference type="EMBL" id="KAK7086659.1"/>
    </source>
</evidence>
<keyword evidence="3" id="KW-0732">Signal</keyword>
<sequence length="415" mass="47235">MEKLVQRRRGRKMWLAIVLMILNCSGYAQGAVYVNQYLKEVTSFNTSRNTLCVQSISETPKVALRLKLYVSSLNNNEQFLAGEVIIRPKLMAPVNSNHKITIIHLEEDTENTGFKQHALKVFLDGREMKFSPAEIYPTYRYNFHHIALLLRGTAHIYPCEEFSTTTIPPTTTTEMTTTTTTPSPPPSTKPAPVYAEEKREEEPEMRLEGVFRLEEENFDPNQAEDALEDGEGIDIEKDDEEKAWWDFIYVVGDFKGIPVLILLVILFVVGLGIGSVGTILCEQYCCSCQNEDDEESKLHDGNFGHRAVVYTDYHSHSYGPMHSTSLSTHIDKEAISPPISATTAYRSPHYRLSRDREWQLEQQPLRNSSDGTHPQRNSSDETLPLNTPLPQEHQSPHSRVSQDHYDPYKESSLDV</sequence>
<keyword evidence="2" id="KW-0472">Membrane</keyword>
<feature type="signal peptide" evidence="3">
    <location>
        <begin position="1"/>
        <end position="30"/>
    </location>
</feature>
<feature type="compositionally biased region" description="Low complexity" evidence="1">
    <location>
        <begin position="167"/>
        <end position="181"/>
    </location>
</feature>
<comment type="caution">
    <text evidence="4">The sequence shown here is derived from an EMBL/GenBank/DDBJ whole genome shotgun (WGS) entry which is preliminary data.</text>
</comment>
<keyword evidence="2" id="KW-0812">Transmembrane</keyword>
<evidence type="ECO:0000256" key="2">
    <source>
        <dbReference type="SAM" id="Phobius"/>
    </source>
</evidence>
<organism evidence="4 5">
    <name type="scientific">Halocaridina rubra</name>
    <name type="common">Hawaiian red shrimp</name>
    <dbReference type="NCBI Taxonomy" id="373956"/>
    <lineage>
        <taxon>Eukaryota</taxon>
        <taxon>Metazoa</taxon>
        <taxon>Ecdysozoa</taxon>
        <taxon>Arthropoda</taxon>
        <taxon>Crustacea</taxon>
        <taxon>Multicrustacea</taxon>
        <taxon>Malacostraca</taxon>
        <taxon>Eumalacostraca</taxon>
        <taxon>Eucarida</taxon>
        <taxon>Decapoda</taxon>
        <taxon>Pleocyemata</taxon>
        <taxon>Caridea</taxon>
        <taxon>Atyoidea</taxon>
        <taxon>Atyidae</taxon>
        <taxon>Halocaridina</taxon>
    </lineage>
</organism>
<feature type="transmembrane region" description="Helical" evidence="2">
    <location>
        <begin position="259"/>
        <end position="281"/>
    </location>
</feature>
<keyword evidence="5" id="KW-1185">Reference proteome</keyword>
<reference evidence="4 5" key="1">
    <citation type="submission" date="2023-11" db="EMBL/GenBank/DDBJ databases">
        <title>Halocaridina rubra genome assembly.</title>
        <authorList>
            <person name="Smith C."/>
        </authorList>
    </citation>
    <scope>NUCLEOTIDE SEQUENCE [LARGE SCALE GENOMIC DNA]</scope>
    <source>
        <strain evidence="4">EP-1</strain>
        <tissue evidence="4">Whole</tissue>
    </source>
</reference>
<feature type="region of interest" description="Disordered" evidence="1">
    <location>
        <begin position="167"/>
        <end position="201"/>
    </location>
</feature>
<gene>
    <name evidence="4" type="ORF">SK128_022211</name>
</gene>
<evidence type="ECO:0000256" key="1">
    <source>
        <dbReference type="SAM" id="MobiDB-lite"/>
    </source>
</evidence>
<feature type="compositionally biased region" description="Polar residues" evidence="1">
    <location>
        <begin position="364"/>
        <end position="399"/>
    </location>
</feature>
<dbReference type="AlphaFoldDB" id="A0AAN9FUC0"/>
<protein>
    <submittedName>
        <fullName evidence="4">Uncharacterized protein</fullName>
    </submittedName>
</protein>
<feature type="chain" id="PRO_5043002728" evidence="3">
    <location>
        <begin position="31"/>
        <end position="415"/>
    </location>
</feature>
<name>A0AAN9FUC0_HALRR</name>
<keyword evidence="2" id="KW-1133">Transmembrane helix</keyword>
<dbReference type="Proteomes" id="UP001381693">
    <property type="component" value="Unassembled WGS sequence"/>
</dbReference>